<name>A0AAD5MSS7_PARTN</name>
<evidence type="ECO:0000313" key="1">
    <source>
        <dbReference type="EMBL" id="KAJ1353074.1"/>
    </source>
</evidence>
<comment type="caution">
    <text evidence="1">The sequence shown here is derived from an EMBL/GenBank/DDBJ whole genome shotgun (WGS) entry which is preliminary data.</text>
</comment>
<sequence>MEPSSEVIHSLLVYEFQLRQNFQTAFDNINRPNVAKLWMELRRMIGLQNFAMIQASDGNINTKDVGQLHIRSPAPTTCKNYSIPNHIIPNKRCTKRHVICTVLQHPDAIQELVQDMRTTIGGLKDSRDIGGEYGTLSTELYQGSVAGHVVF</sequence>
<evidence type="ECO:0000313" key="2">
    <source>
        <dbReference type="Proteomes" id="UP001196413"/>
    </source>
</evidence>
<organism evidence="1 2">
    <name type="scientific">Parelaphostrongylus tenuis</name>
    <name type="common">Meningeal worm</name>
    <dbReference type="NCBI Taxonomy" id="148309"/>
    <lineage>
        <taxon>Eukaryota</taxon>
        <taxon>Metazoa</taxon>
        <taxon>Ecdysozoa</taxon>
        <taxon>Nematoda</taxon>
        <taxon>Chromadorea</taxon>
        <taxon>Rhabditida</taxon>
        <taxon>Rhabditina</taxon>
        <taxon>Rhabditomorpha</taxon>
        <taxon>Strongyloidea</taxon>
        <taxon>Metastrongylidae</taxon>
        <taxon>Parelaphostrongylus</taxon>
    </lineage>
</organism>
<proteinExistence type="predicted"/>
<keyword evidence="2" id="KW-1185">Reference proteome</keyword>
<dbReference type="Proteomes" id="UP001196413">
    <property type="component" value="Unassembled WGS sequence"/>
</dbReference>
<dbReference type="AlphaFoldDB" id="A0AAD5MSS7"/>
<reference evidence="1" key="1">
    <citation type="submission" date="2021-06" db="EMBL/GenBank/DDBJ databases">
        <title>Parelaphostrongylus tenuis whole genome reference sequence.</title>
        <authorList>
            <person name="Garwood T.J."/>
            <person name="Larsen P.A."/>
            <person name="Fountain-Jones N.M."/>
            <person name="Garbe J.R."/>
            <person name="Macchietto M.G."/>
            <person name="Kania S.A."/>
            <person name="Gerhold R.W."/>
            <person name="Richards J.E."/>
            <person name="Wolf T.M."/>
        </authorList>
    </citation>
    <scope>NUCLEOTIDE SEQUENCE</scope>
    <source>
        <strain evidence="1">MNPRO001-30</strain>
        <tissue evidence="1">Meninges</tissue>
    </source>
</reference>
<gene>
    <name evidence="1" type="ORF">KIN20_009625</name>
</gene>
<dbReference type="EMBL" id="JAHQIW010001588">
    <property type="protein sequence ID" value="KAJ1353074.1"/>
    <property type="molecule type" value="Genomic_DNA"/>
</dbReference>
<accession>A0AAD5MSS7</accession>
<protein>
    <submittedName>
        <fullName evidence="1">Uncharacterized protein</fullName>
    </submittedName>
</protein>